<dbReference type="EMBL" id="LAZR01000343">
    <property type="protein sequence ID" value="KKN73455.1"/>
    <property type="molecule type" value="Genomic_DNA"/>
</dbReference>
<organism evidence="1">
    <name type="scientific">marine sediment metagenome</name>
    <dbReference type="NCBI Taxonomy" id="412755"/>
    <lineage>
        <taxon>unclassified sequences</taxon>
        <taxon>metagenomes</taxon>
        <taxon>ecological metagenomes</taxon>
    </lineage>
</organism>
<dbReference type="InterPro" id="IPR032427">
    <property type="entry name" value="P22_portal"/>
</dbReference>
<gene>
    <name evidence="1" type="ORF">LCGC14_0400300</name>
</gene>
<reference evidence="1" key="1">
    <citation type="journal article" date="2015" name="Nature">
        <title>Complex archaea that bridge the gap between prokaryotes and eukaryotes.</title>
        <authorList>
            <person name="Spang A."/>
            <person name="Saw J.H."/>
            <person name="Jorgensen S.L."/>
            <person name="Zaremba-Niedzwiedzka K."/>
            <person name="Martijn J."/>
            <person name="Lind A.E."/>
            <person name="van Eijk R."/>
            <person name="Schleper C."/>
            <person name="Guy L."/>
            <person name="Ettema T.J."/>
        </authorList>
    </citation>
    <scope>NUCLEOTIDE SEQUENCE</scope>
</reference>
<name>A0A0F9SX12_9ZZZZ</name>
<evidence type="ECO:0008006" key="2">
    <source>
        <dbReference type="Google" id="ProtNLM"/>
    </source>
</evidence>
<dbReference type="AlphaFoldDB" id="A0A0F9SX12"/>
<proteinExistence type="predicted"/>
<dbReference type="Pfam" id="PF16510">
    <property type="entry name" value="P22_portal"/>
    <property type="match status" value="1"/>
</dbReference>
<evidence type="ECO:0000313" key="1">
    <source>
        <dbReference type="EMBL" id="KKN73455.1"/>
    </source>
</evidence>
<accession>A0A0F9SX12</accession>
<sequence length="680" mass="76955">MADEDLRHPKTDDEILRKVVQMRADGVSGSANFFDRMRKAEDFVIGGDLQWDPAVKEAARRKRKFTLTIPIVKSQIKQVAGAEIKNPQDFIVENTRDGTATVARILTALTKQAADSERIRYEKSQTFESGLSSGQGAMGVFIDKTDDPKHANLRIERLVEHNTLIDPNTTSYNPNKLTTGAKYVIWEEWVDKEFLEEEYPDQKEELEARGGQSFLEVAAGNINGIIDWMTGRRATKETGSFSSRERTDIEVMTKSRYLKSHTWWREPKKCVHWYDKRESEIDSQFLHKDEDIAAAKKATKANPEIFEIKEVTAYVMHHTIRVKDTFLEDRVDELNGVQMFPIVFFWPYWVNGYKSGIAEDLIGTQEEINWTHSMALNLIRQIARSGYRITKDLGGDFVDWLSAHGGEDGIVIDESRGGGKVEALDPPSFAGAQYENFTQQAMNNARTITGIRTEIPEKDTKALSGRAIFLKKESETQGSLSLHLNWQYTLAIFGDLIVDIIRKNDIFSEDEIREIVDKDALLGEEIMDKAKGIIINQLQQQGGRIPQQPKPPNPIRTRNAPAEQQAQILETFQEEMALFQQFVEQVEQAAIPIAEEMLLGLIHRMKAGKYSTKVTTSPMAETMRAINATETFELQKLLLEAGDVGLDGEDLIEATDVPNKEKLKLGRRRKMEALAGARSA</sequence>
<comment type="caution">
    <text evidence="1">The sequence shown here is derived from an EMBL/GenBank/DDBJ whole genome shotgun (WGS) entry which is preliminary data.</text>
</comment>
<protein>
    <recommendedName>
        <fullName evidence="2">Portal protein</fullName>
    </recommendedName>
</protein>